<dbReference type="Proteomes" id="UP000289437">
    <property type="component" value="Unassembled WGS sequence"/>
</dbReference>
<accession>A0A4Q0T0I6</accession>
<reference evidence="2" key="2">
    <citation type="submission" date="2019-02" db="EMBL/GenBank/DDBJ databases">
        <title>Granulicella sibirica sp. nov., a psychrotolerant acidobacterium isolated from an organic soil layer in forested tundra, West Siberia.</title>
        <authorList>
            <person name="Oshkin I.Y."/>
            <person name="Kulichevskaya I.S."/>
            <person name="Rijpstra W.I.C."/>
            <person name="Sinninghe Damste J.S."/>
            <person name="Rakitin A.L."/>
            <person name="Ravin N.V."/>
            <person name="Dedysh S.N."/>
        </authorList>
    </citation>
    <scope>NUCLEOTIDE SEQUENCE [LARGE SCALE GENOMIC DNA]</scope>
    <source>
        <strain evidence="2">AF10</strain>
    </source>
</reference>
<protein>
    <submittedName>
        <fullName evidence="1">Uncharacterized protein</fullName>
    </submittedName>
</protein>
<evidence type="ECO:0000313" key="2">
    <source>
        <dbReference type="Proteomes" id="UP000289437"/>
    </source>
</evidence>
<name>A0A4Q0T0I6_9BACT</name>
<organism evidence="1 2">
    <name type="scientific">Granulicella sibirica</name>
    <dbReference type="NCBI Taxonomy" id="2479048"/>
    <lineage>
        <taxon>Bacteria</taxon>
        <taxon>Pseudomonadati</taxon>
        <taxon>Acidobacteriota</taxon>
        <taxon>Terriglobia</taxon>
        <taxon>Terriglobales</taxon>
        <taxon>Acidobacteriaceae</taxon>
        <taxon>Granulicella</taxon>
    </lineage>
</organism>
<reference evidence="1 2" key="1">
    <citation type="submission" date="2018-11" db="EMBL/GenBank/DDBJ databases">
        <authorList>
            <person name="Mardanov A.V."/>
            <person name="Ravin N.V."/>
            <person name="Dedysh S.N."/>
        </authorList>
    </citation>
    <scope>NUCLEOTIDE SEQUENCE [LARGE SCALE GENOMIC DNA]</scope>
    <source>
        <strain evidence="1 2">AF10</strain>
    </source>
</reference>
<gene>
    <name evidence="1" type="ORF">GRAN_2315</name>
</gene>
<sequence>MSSIGWIGLTAHNFERFQAGDRYTHRLVTNAFGLREARNRCGAISLQAMND</sequence>
<dbReference type="EMBL" id="RDSM01000002">
    <property type="protein sequence ID" value="RXH55458.1"/>
    <property type="molecule type" value="Genomic_DNA"/>
</dbReference>
<proteinExistence type="predicted"/>
<keyword evidence="2" id="KW-1185">Reference proteome</keyword>
<evidence type="ECO:0000313" key="1">
    <source>
        <dbReference type="EMBL" id="RXH55458.1"/>
    </source>
</evidence>
<dbReference type="AlphaFoldDB" id="A0A4Q0T0I6"/>
<comment type="caution">
    <text evidence="1">The sequence shown here is derived from an EMBL/GenBank/DDBJ whole genome shotgun (WGS) entry which is preliminary data.</text>
</comment>